<comment type="caution">
    <text evidence="1">The sequence shown here is derived from an EMBL/GenBank/DDBJ whole genome shotgun (WGS) entry which is preliminary data.</text>
</comment>
<evidence type="ECO:0000313" key="1">
    <source>
        <dbReference type="EMBL" id="GHM59123.1"/>
    </source>
</evidence>
<dbReference type="AlphaFoldDB" id="A0A8J3HRT1"/>
<name>A0A8J3HRT1_9RICK</name>
<dbReference type="EMBL" id="BNGU01000003">
    <property type="protein sequence ID" value="GHM59123.1"/>
    <property type="molecule type" value="Genomic_DNA"/>
</dbReference>
<keyword evidence="2" id="KW-1185">Reference proteome</keyword>
<dbReference type="Proteomes" id="UP000637906">
    <property type="component" value="Unassembled WGS sequence"/>
</dbReference>
<proteinExistence type="predicted"/>
<evidence type="ECO:0000313" key="2">
    <source>
        <dbReference type="Proteomes" id="UP000637906"/>
    </source>
</evidence>
<gene>
    <name evidence="1" type="ORF">sL5_01160</name>
</gene>
<accession>A0A8J3HRT1</accession>
<protein>
    <submittedName>
        <fullName evidence="1">Uncharacterized protein</fullName>
    </submittedName>
</protein>
<organism evidence="1 2">
    <name type="scientific">Candidatus Mesenet longicola</name>
    <dbReference type="NCBI Taxonomy" id="1892558"/>
    <lineage>
        <taxon>Bacteria</taxon>
        <taxon>Pseudomonadati</taxon>
        <taxon>Pseudomonadota</taxon>
        <taxon>Alphaproteobacteria</taxon>
        <taxon>Rickettsiales</taxon>
        <taxon>Anaplasmataceae</taxon>
        <taxon>Candidatus Mesenet</taxon>
    </lineage>
</organism>
<sequence length="113" mass="13185">MPKKFTTYPKNNEVEKFSEQIEDIAYRTQVKFSNNIDDIADSNLNRFNDLLRKELNLAIKNVYSQNIELLKSSFAKQFLDSEALNFLSRKGKVSLTQLLFNILQNISKNHINL</sequence>
<reference evidence="1 2" key="1">
    <citation type="journal article" date="2021" name="Microb. Ecol.">
        <title>Candidatus Mesenet longicola: Novel Endosymbionts of Brontispa longissima that Induce Cytoplasmic Incompatibility.</title>
        <authorList>
            <person name="Takano S."/>
            <person name="Gotoh Y."/>
            <person name="Hayashi T."/>
        </authorList>
    </citation>
    <scope>NUCLEOTIDE SEQUENCE [LARGE SCALE GENOMIC DNA]</scope>
    <source>
        <strain evidence="1">L5</strain>
    </source>
</reference>